<proteinExistence type="predicted"/>
<comment type="caution">
    <text evidence="1">The sequence shown here is derived from an EMBL/GenBank/DDBJ whole genome shotgun (WGS) entry which is preliminary data.</text>
</comment>
<dbReference type="GeneID" id="66349706"/>
<evidence type="ECO:0000313" key="1">
    <source>
        <dbReference type="EMBL" id="GCD64217.1"/>
    </source>
</evidence>
<name>A0A401X908_ACEPA</name>
<dbReference type="RefSeq" id="WP_099541890.1">
    <property type="nucleotide sequence ID" value="NZ_BDEV01000170.1"/>
</dbReference>
<organism evidence="1 2">
    <name type="scientific">Acetobacter pasteurianus NBRC 3278</name>
    <dbReference type="NCBI Taxonomy" id="1226660"/>
    <lineage>
        <taxon>Bacteria</taxon>
        <taxon>Pseudomonadati</taxon>
        <taxon>Pseudomonadota</taxon>
        <taxon>Alphaproteobacteria</taxon>
        <taxon>Acetobacterales</taxon>
        <taxon>Acetobacteraceae</taxon>
        <taxon>Acetobacter</taxon>
    </lineage>
</organism>
<accession>A0A401X908</accession>
<dbReference type="Proteomes" id="UP000287385">
    <property type="component" value="Unassembled WGS sequence"/>
</dbReference>
<dbReference type="AlphaFoldDB" id="A0A401X908"/>
<protein>
    <submittedName>
        <fullName evidence="1">Uncharacterized protein</fullName>
    </submittedName>
</protein>
<gene>
    <name evidence="1" type="ORF">NBRC3278_3310</name>
</gene>
<dbReference type="EMBL" id="BDEV01000170">
    <property type="protein sequence ID" value="GCD64217.1"/>
    <property type="molecule type" value="Genomic_DNA"/>
</dbReference>
<evidence type="ECO:0000313" key="2">
    <source>
        <dbReference type="Proteomes" id="UP000287385"/>
    </source>
</evidence>
<reference evidence="1 2" key="1">
    <citation type="submission" date="2016-06" db="EMBL/GenBank/DDBJ databases">
        <title>Acetobacter pasteurianus NBRC 3278 whole genome sequencing project.</title>
        <authorList>
            <person name="Matsutani M."/>
            <person name="Shiwa Y."/>
            <person name="Okamoto-Kainuma A."/>
            <person name="Ishikawa M."/>
            <person name="Koizumi Y."/>
            <person name="Yoshikawa H."/>
            <person name="Yakushi T."/>
            <person name="Matsushita K."/>
        </authorList>
    </citation>
    <scope>NUCLEOTIDE SEQUENCE [LARGE SCALE GENOMIC DNA]</scope>
    <source>
        <strain evidence="1 2">NBRC 3278</strain>
    </source>
</reference>
<keyword evidence="2" id="KW-1185">Reference proteome</keyword>
<sequence>MTSPSVFSSFRNARLDDPQGRYWLKAALKTVNAPHPIETTLEEFVNHLVQIVYSDNFDLNAALKVASFIEEVPSRTIANIVSRTVFSYRELNDAQYKIRHVLGNDLTRTANGEWIEEMAGFEMARASA</sequence>